<evidence type="ECO:0000313" key="1">
    <source>
        <dbReference type="EMBL" id="WFS23934.1"/>
    </source>
</evidence>
<dbReference type="RefSeq" id="WP_244615221.1">
    <property type="nucleotide sequence ID" value="NZ_CP117267.1"/>
</dbReference>
<dbReference type="SUPFAM" id="SSF46955">
    <property type="entry name" value="Putative DNA-binding domain"/>
    <property type="match status" value="1"/>
</dbReference>
<dbReference type="InterPro" id="IPR009061">
    <property type="entry name" value="DNA-bd_dom_put_sf"/>
</dbReference>
<protein>
    <submittedName>
        <fullName evidence="1">Helix-turn-helix domain-containing protein</fullName>
    </submittedName>
</protein>
<proteinExistence type="predicted"/>
<organism evidence="1 2">
    <name type="scientific">Rhizobium rhododendri</name>
    <dbReference type="NCBI Taxonomy" id="2506430"/>
    <lineage>
        <taxon>Bacteria</taxon>
        <taxon>Pseudomonadati</taxon>
        <taxon>Pseudomonadota</taxon>
        <taxon>Alphaproteobacteria</taxon>
        <taxon>Hyphomicrobiales</taxon>
        <taxon>Rhizobiaceae</taxon>
        <taxon>Rhizobium/Agrobacterium group</taxon>
        <taxon>Rhizobium</taxon>
    </lineage>
</organism>
<reference evidence="1" key="1">
    <citation type="journal article" date="2019" name="Phytopathology">
        <title>A Novel Group of Rhizobium tumorigenes-Like Agrobacteria Associated with Crown Gall Disease of Rhododendron and Blueberry.</title>
        <authorList>
            <person name="Kuzmanovic N."/>
            <person name="Behrens P."/>
            <person name="Idczak E."/>
            <person name="Wagner S."/>
            <person name="Gotz M."/>
            <person name="Sproer C."/>
            <person name="Bunk B."/>
            <person name="Overmann J."/>
            <person name="Smalla K."/>
        </authorList>
    </citation>
    <scope>NUCLEOTIDE SEQUENCE</scope>
    <source>
        <strain evidence="1">Rho-6.2</strain>
    </source>
</reference>
<sequence length="62" mass="7846">MLEQQIFLTGPQVQRRYQITEMTLWRWQRDKRLNFPMPMRVNRRRLYLEQDLVAWELARKNP</sequence>
<gene>
    <name evidence="1" type="ORF">PR018_05385</name>
</gene>
<name>A0ABY8IK65_9HYPH</name>
<accession>A0ABY8IK65</accession>
<evidence type="ECO:0000313" key="2">
    <source>
        <dbReference type="Proteomes" id="UP000318939"/>
    </source>
</evidence>
<reference evidence="1" key="2">
    <citation type="journal article" date="2023" name="MicrobiologyOpen">
        <title>Genomics of the tumorigenes clade of the family Rhizobiaceae and description of Rhizobium rhododendri sp. nov.</title>
        <authorList>
            <person name="Kuzmanovic N."/>
            <person name="diCenzo G.C."/>
            <person name="Bunk B."/>
            <person name="Sproeer C."/>
            <person name="Fruehling A."/>
            <person name="Neumann-Schaal M."/>
            <person name="Overmann J."/>
            <person name="Smalla K."/>
        </authorList>
    </citation>
    <scope>NUCLEOTIDE SEQUENCE</scope>
    <source>
        <strain evidence="1">Rho-6.2</strain>
    </source>
</reference>
<keyword evidence="2" id="KW-1185">Reference proteome</keyword>
<dbReference type="EMBL" id="CP117267">
    <property type="protein sequence ID" value="WFS23934.1"/>
    <property type="molecule type" value="Genomic_DNA"/>
</dbReference>
<dbReference type="Proteomes" id="UP000318939">
    <property type="component" value="Chromosome"/>
</dbReference>